<feature type="domain" description="Gram-positive cocci surface proteins LPxTG" evidence="9">
    <location>
        <begin position="2857"/>
        <end position="2894"/>
    </location>
</feature>
<evidence type="ECO:0000313" key="10">
    <source>
        <dbReference type="EMBL" id="MFD1485404.1"/>
    </source>
</evidence>
<feature type="compositionally biased region" description="Polar residues" evidence="7">
    <location>
        <begin position="1829"/>
        <end position="1854"/>
    </location>
</feature>
<feature type="region of interest" description="Disordered" evidence="7">
    <location>
        <begin position="1214"/>
        <end position="1263"/>
    </location>
</feature>
<dbReference type="InterPro" id="IPR013783">
    <property type="entry name" value="Ig-like_fold"/>
</dbReference>
<keyword evidence="4" id="KW-0732">Signal</keyword>
<sequence>MKIRGVRSYERITTDTKQRYKMYKSGRQWVYAGLLTTFFVSLPVLGMGAQTVSADSNPVTVSTTANGATSDANNTQTAATSTDTTAQADSQTTAPAAAQPAAAQPAAAPAVTAAPTLSQPTVTANGATATLTGTATAGATISVTVDGVAQPALTVSGTGTYTFTTKAGANVTLVATKDGQSSQAVTVTTPAQQQAVPAAPVAAAPTAAATNAATEAKADADAADKTQAADVATAPATPAQTPAPAETATPKAAPAPETATADTATSADSADTTTRLQSPPTKSGGLEDLIGGATNALSGLTGGSGSDPLSGIVDTASKALSGLTGGSGSNPLSAVTNLLTGNNNATTGTTPTTTTATAPGTTAGTTNPTTTAATTAANTTTGTTTGDNASEAVGLTSTPTQVYDKDSDSFIITGSATPASRVTFKKGTTTIVAVTSAADGSFTAKLPSGDAGVQAGDTVSVTVQNGTTTSTPKALTLVDGTTETNKISKTGLLEGQLFGESGYALDNTALAQLGETERVTDVVKKANAANLKVQNSGRITDVTGTILSPTDDSSTDNNDSYDDTIAYGGKTYVSGADKQSTIAVDFFNDQGAISSDYSQNKDKYALSNLQYSAGKYNYLFVDPKDTNLHTRYADVIVATENPGLSAKVIGATTNGATFGFDTAINNSVSIGDWVVQSVNRAGAIVENPETGETFQITDASSMSNQVFGESGLTIDSKLANTAVVETTFTGGGIEKFLSTITGGLTGVMGAAGVVALVPDLVSKIVGIIGSDNPYVAGLQSSIQKVKDDQAQLAALGGNSLSITALAPVTKQSDGTYKVTNSSTFLESVTNYVQYLANTWIVDLYDMVASLLGVSTTSVNGGTSALGSLPGGIGFLLDGLSDTLNKDVEDAYTTVTNFIADTVGTGLGQVLDLGVAGSQKIILPVSWTDPDFTAQKNTNGEQQLDQVGAGDFTRLTLTATPSFFNVTPDAPLETSLVYQRTDKDNLYKQYESLSTEDKLGTEGTAARLALQDLSATKYNDADPLSASSPDEIKTDSDKDGISDFNEMYVFHTNERVADTDGDGLTDLQEAQYGTKAGEPNDIKQGHETALAADKDTDNDGISDADEVNVYHTNPTLADTDGDGLTDGQEIGVKDAKGNVIKASTGTNPLMKDTDGDGIVDGKDTSPLDNGWTGTDTDADGIPDDIEAKLGTDPNNVDTDGDGLEDYAELQYGTNPLAADTDADGVTDGQEVKDGTDPTKADTDGDNLTDGEEKARGTNPLMIDTDGDGYTDGRARQDASQYDVTTAFVGIGGVELSNNPSVTGDTAKGYVVTGQGTPGATVTITDPNGDKVGEGTVDNNGNYSINVPGTVGAETELTVTPSKDGKNGDAKKVITPKDPAQVKPTLGEATVTGDATKGYTVTGTGTPGATVTATDKDGKKFGEGTVGTDGKYSIDVPGSVGPEATLTLTPTKAGVAGDPITVTTPKAGETSNPSGETSNPSGETSNPSGETSNPSGETSNPSGETSNPSGETSNPSGETSNPSGETSNPSGETSNPSGETSNPSGETSNPSGETSNPSGETSNPSGETSNPSGETSNPSGETSNPSGETSNPSGETSNPSGETSNPSGETSNPSGETSNPSGETSNPSGETSNPSGETSNPSGETSNPSGETSNPSGETSNPSGETSNPSGETSNPSGETSNPSGETSNPSGETSNPSGETSNPSGETSNPSGETSNPSGETSNPSGETSNPSGETSNPSGETSNPSGETSNPSGETSNPSGETSNPSGETSNPSGETSNPSGETSNPSGETSNPSGETSNPSGETSNPSGETSNPSGETSNPADNKPSLGATTITGNPTEGYTATGTGTPGSDISVTDPKGNVVATGKVGDDGKFSVKIPGSVGANTTLTLTPSKNGVVGEAIKVITPKDNTSTDKDKLPAATNLDVTKKDDGSFAITGEGTPGATVTISNPSGEKIGEGTVGSDGKFTVTIPADAAKAGDSVSVVLTKDGKTSDPAKLTMPADEPTNIGVNFGDNNQAHITGNGVPGSTIYVVTPDGETITTGKVGEDGKFDITLPLDYSGAGDKVVLVQATDGGLSTPVGIVIPAQTPKNVEVKNDGSETTISGTGTPGSTITIVNSDGKQVGEGKVGDDGKFSITVDGANAKPGDALSVVQTTNGVDGAPVQVKVPATTPSDVSITNEGGKINVTGTGTPGSTITITAGGKTVGEGTVGKDGKFTITIDESKVKPGDKLDVTQNTNGANSDPLEITVPAENPADVHTITNPDGSITITGTGTPGSTVVIKDGNGNPIGKGTVGDDGKFEITIPSGTVKPGDQISVTQTTNGKDSTPIVVTVPSQNPGDVHTTTNPDGSITITGTGTPGSTVVIKDGNGNPIGKGTVGDDGKFEITIPSGTVKPGDQISVTQTTNGKDSTPIVVTVPNQNPGDVQTTTNPDGSITITGTGTPGATIIIKDGDGNTIGKGTVGDDGKFEIKIPGGTVKPGDQISVTQENDGKGSTPITITVPAQDLTGVHTTTNPDGSITITGTGTPGATVIIKDGNGNPIGKGTVGDDGKFEITIPSGTVKPGDSITVTQTAGGTDSNPTKVTVPAKQPAGLEISNDNGTITITGKGTPGSTITIKDGNGNVVGKTTVGADGNFSITVPKGALKPGQTITITQTTNGVDSDPIKVTVPSDNPEDLNTTTNPDGSVTVTGTGKPGSTVTVTDGHGHTIGTGTVGDDGKFTVTVPSGSVKPGDTIGVTQTTDGIPSKTVGVKVPNTANNGGNGTTTGNGSATGNGTTNGNGSATGNGTTTGNGSATGNGTTTGNGSTVGGNGSTGTSLGSGANNGSGVGTVQTGTTAGTTGVGSLGNTAGSSVGSSSMPATGEDADASLAVAGTIVLGLIGLLGAEGARRRRRED</sequence>
<dbReference type="Gene3D" id="4.10.1080.10">
    <property type="entry name" value="TSP type-3 repeat"/>
    <property type="match status" value="1"/>
</dbReference>
<feature type="compositionally biased region" description="Low complexity" evidence="7">
    <location>
        <begin position="68"/>
        <end position="112"/>
    </location>
</feature>
<feature type="region of interest" description="Disordered" evidence="7">
    <location>
        <begin position="334"/>
        <end position="392"/>
    </location>
</feature>
<evidence type="ECO:0000256" key="3">
    <source>
        <dbReference type="ARBA" id="ARBA00022525"/>
    </source>
</evidence>
<dbReference type="EMBL" id="JBHTON010000028">
    <property type="protein sequence ID" value="MFD1485404.1"/>
    <property type="molecule type" value="Genomic_DNA"/>
</dbReference>
<dbReference type="InterPro" id="IPR028974">
    <property type="entry name" value="TSP_type-3_rpt"/>
</dbReference>
<dbReference type="InterPro" id="IPR041498">
    <property type="entry name" value="Big_6"/>
</dbReference>
<evidence type="ECO:0000256" key="6">
    <source>
        <dbReference type="ARBA" id="ARBA00023088"/>
    </source>
</evidence>
<dbReference type="InterPro" id="IPR019931">
    <property type="entry name" value="LPXTG_anchor"/>
</dbReference>
<dbReference type="NCBIfam" id="TIGR03715">
    <property type="entry name" value="KxYKxGKxW"/>
    <property type="match status" value="1"/>
</dbReference>
<feature type="compositionally biased region" description="Low complexity" evidence="7">
    <location>
        <begin position="336"/>
        <end position="386"/>
    </location>
</feature>
<evidence type="ECO:0000256" key="5">
    <source>
        <dbReference type="ARBA" id="ARBA00022837"/>
    </source>
</evidence>
<feature type="compositionally biased region" description="Gly residues" evidence="7">
    <location>
        <begin position="2759"/>
        <end position="2812"/>
    </location>
</feature>
<feature type="region of interest" description="Disordered" evidence="7">
    <location>
        <begin position="63"/>
        <end position="112"/>
    </location>
</feature>
<protein>
    <submittedName>
        <fullName evidence="10">Ig-like domain-containing protein</fullName>
    </submittedName>
</protein>
<feature type="compositionally biased region" description="Low complexity" evidence="7">
    <location>
        <begin position="2828"/>
        <end position="2838"/>
    </location>
</feature>
<evidence type="ECO:0000256" key="4">
    <source>
        <dbReference type="ARBA" id="ARBA00022729"/>
    </source>
</evidence>
<evidence type="ECO:0000256" key="7">
    <source>
        <dbReference type="SAM" id="MobiDB-lite"/>
    </source>
</evidence>
<keyword evidence="3" id="KW-0964">Secreted</keyword>
<feature type="compositionally biased region" description="Polar residues" evidence="7">
    <location>
        <begin position="2844"/>
        <end position="2858"/>
    </location>
</feature>
<evidence type="ECO:0000256" key="8">
    <source>
        <dbReference type="SAM" id="Phobius"/>
    </source>
</evidence>
<feature type="compositionally biased region" description="Polar residues" evidence="7">
    <location>
        <begin position="1459"/>
        <end position="1822"/>
    </location>
</feature>
<dbReference type="Pfam" id="PF17936">
    <property type="entry name" value="Big_6"/>
    <property type="match status" value="13"/>
</dbReference>
<gene>
    <name evidence="10" type="ORF">ACFQ5J_09200</name>
</gene>
<feature type="compositionally biased region" description="Basic and acidic residues" evidence="7">
    <location>
        <begin position="1228"/>
        <end position="1241"/>
    </location>
</feature>
<evidence type="ECO:0000259" key="9">
    <source>
        <dbReference type="PROSITE" id="PS50847"/>
    </source>
</evidence>
<feature type="region of interest" description="Disordered" evidence="7">
    <location>
        <begin position="218"/>
        <end position="290"/>
    </location>
</feature>
<keyword evidence="5" id="KW-0106">Calcium</keyword>
<proteinExistence type="predicted"/>
<reference evidence="11" key="1">
    <citation type="journal article" date="2019" name="Int. J. Syst. Evol. Microbiol.">
        <title>The Global Catalogue of Microorganisms (GCM) 10K type strain sequencing project: providing services to taxonomists for standard genome sequencing and annotation.</title>
        <authorList>
            <consortium name="The Broad Institute Genomics Platform"/>
            <consortium name="The Broad Institute Genome Sequencing Center for Infectious Disease"/>
            <person name="Wu L."/>
            <person name="Ma J."/>
        </authorList>
    </citation>
    <scope>NUCLEOTIDE SEQUENCE [LARGE SCALE GENOMIC DNA]</scope>
    <source>
        <strain evidence="11">CCM 8903</strain>
    </source>
</reference>
<keyword evidence="2" id="KW-0134">Cell wall</keyword>
<feature type="region of interest" description="Disordered" evidence="7">
    <location>
        <begin position="1158"/>
        <end position="1179"/>
    </location>
</feature>
<feature type="compositionally biased region" description="Basic and acidic residues" evidence="7">
    <location>
        <begin position="1029"/>
        <end position="1038"/>
    </location>
</feature>
<dbReference type="NCBIfam" id="NF033510">
    <property type="entry name" value="Ca_tandemer"/>
    <property type="match status" value="5"/>
</dbReference>
<dbReference type="InterPro" id="IPR022263">
    <property type="entry name" value="KxYKxGKxW"/>
</dbReference>
<feature type="region of interest" description="Disordered" evidence="7">
    <location>
        <begin position="1412"/>
        <end position="1859"/>
    </location>
</feature>
<comment type="subcellular location">
    <subcellularLocation>
        <location evidence="1">Secreted</location>
    </subcellularLocation>
</comment>
<dbReference type="Proteomes" id="UP001597252">
    <property type="component" value="Unassembled WGS sequence"/>
</dbReference>
<name>A0ABW4E9C6_9LACO</name>
<keyword evidence="8" id="KW-0812">Transmembrane</keyword>
<dbReference type="Pfam" id="PF18884">
    <property type="entry name" value="TSP3_bac"/>
    <property type="match status" value="7"/>
</dbReference>
<dbReference type="PROSITE" id="PS50847">
    <property type="entry name" value="GRAM_POS_ANCHORING"/>
    <property type="match status" value="1"/>
</dbReference>
<dbReference type="RefSeq" id="WP_379896576.1">
    <property type="nucleotide sequence ID" value="NZ_JBHTON010000028.1"/>
</dbReference>
<feature type="region of interest" description="Disordered" evidence="7">
    <location>
        <begin position="2690"/>
        <end position="2861"/>
    </location>
</feature>
<keyword evidence="6" id="KW-0572">Peptidoglycan-anchor</keyword>
<dbReference type="Pfam" id="PF19258">
    <property type="entry name" value="KxYKxGKxW_sig"/>
    <property type="match status" value="1"/>
</dbReference>
<feature type="region of interest" description="Disordered" evidence="7">
    <location>
        <begin position="1935"/>
        <end position="1961"/>
    </location>
</feature>
<evidence type="ECO:0000256" key="2">
    <source>
        <dbReference type="ARBA" id="ARBA00022512"/>
    </source>
</evidence>
<evidence type="ECO:0000256" key="1">
    <source>
        <dbReference type="ARBA" id="ARBA00004613"/>
    </source>
</evidence>
<keyword evidence="8" id="KW-0472">Membrane</keyword>
<feature type="transmembrane region" description="Helical" evidence="8">
    <location>
        <begin position="29"/>
        <end position="49"/>
    </location>
</feature>
<comment type="caution">
    <text evidence="10">The sequence shown here is derived from an EMBL/GenBank/DDBJ whole genome shotgun (WGS) entry which is preliminary data.</text>
</comment>
<dbReference type="InterPro" id="IPR059100">
    <property type="entry name" value="TSP3_bac"/>
</dbReference>
<keyword evidence="8" id="KW-1133">Transmembrane helix</keyword>
<feature type="region of interest" description="Disordered" evidence="7">
    <location>
        <begin position="1018"/>
        <end position="1038"/>
    </location>
</feature>
<organism evidence="10 11">
    <name type="scientific">Lacticaseibacillus baoqingensis</name>
    <dbReference type="NCBI Taxonomy" id="2486013"/>
    <lineage>
        <taxon>Bacteria</taxon>
        <taxon>Bacillati</taxon>
        <taxon>Bacillota</taxon>
        <taxon>Bacilli</taxon>
        <taxon>Lactobacillales</taxon>
        <taxon>Lactobacillaceae</taxon>
        <taxon>Lacticaseibacillus</taxon>
    </lineage>
</organism>
<accession>A0ABW4E9C6</accession>
<feature type="compositionally biased region" description="Low complexity" evidence="7">
    <location>
        <begin position="225"/>
        <end position="274"/>
    </location>
</feature>
<feature type="compositionally biased region" description="Low complexity" evidence="7">
    <location>
        <begin position="1216"/>
        <end position="1227"/>
    </location>
</feature>
<dbReference type="Gene3D" id="2.60.40.10">
    <property type="entry name" value="Immunoglobulins"/>
    <property type="match status" value="13"/>
</dbReference>
<keyword evidence="11" id="KW-1185">Reference proteome</keyword>
<evidence type="ECO:0000313" key="11">
    <source>
        <dbReference type="Proteomes" id="UP001597252"/>
    </source>
</evidence>